<reference evidence="1 2" key="1">
    <citation type="submission" date="2015-01" db="EMBL/GenBank/DDBJ databases">
        <title>Evolution of Trichinella species and genotypes.</title>
        <authorList>
            <person name="Korhonen P.K."/>
            <person name="Edoardo P."/>
            <person name="Giuseppe L.R."/>
            <person name="Gasser R.B."/>
        </authorList>
    </citation>
    <scope>NUCLEOTIDE SEQUENCE [LARGE SCALE GENOMIC DNA]</scope>
    <source>
        <strain evidence="1">ISS470</strain>
    </source>
</reference>
<organism evidence="1 2">
    <name type="scientific">Trichinella pseudospiralis</name>
    <name type="common">Parasitic roundworm</name>
    <dbReference type="NCBI Taxonomy" id="6337"/>
    <lineage>
        <taxon>Eukaryota</taxon>
        <taxon>Metazoa</taxon>
        <taxon>Ecdysozoa</taxon>
        <taxon>Nematoda</taxon>
        <taxon>Enoplea</taxon>
        <taxon>Dorylaimia</taxon>
        <taxon>Trichinellida</taxon>
        <taxon>Trichinellidae</taxon>
        <taxon>Trichinella</taxon>
    </lineage>
</organism>
<accession>A0A0V1FNP7</accession>
<name>A0A0V1FNP7_TRIPS</name>
<protein>
    <submittedName>
        <fullName evidence="1">Uncharacterized protein</fullName>
    </submittedName>
</protein>
<dbReference type="EMBL" id="JYDT01000053">
    <property type="protein sequence ID" value="KRY87596.1"/>
    <property type="molecule type" value="Genomic_DNA"/>
</dbReference>
<dbReference type="AlphaFoldDB" id="A0A0V1FNP7"/>
<gene>
    <name evidence="1" type="ORF">T4D_11564</name>
</gene>
<evidence type="ECO:0000313" key="1">
    <source>
        <dbReference type="EMBL" id="KRY87596.1"/>
    </source>
</evidence>
<comment type="caution">
    <text evidence="1">The sequence shown here is derived from an EMBL/GenBank/DDBJ whole genome shotgun (WGS) entry which is preliminary data.</text>
</comment>
<proteinExistence type="predicted"/>
<keyword evidence="2" id="KW-1185">Reference proteome</keyword>
<dbReference type="Proteomes" id="UP000054995">
    <property type="component" value="Unassembled WGS sequence"/>
</dbReference>
<evidence type="ECO:0000313" key="2">
    <source>
        <dbReference type="Proteomes" id="UP000054995"/>
    </source>
</evidence>
<sequence>MKIKSTDAATERLVGHLNGEIGIVDQWPSSQREAGLVLAAQGADVRVAEHGAVPVSAGSALVMVRKQAAAGTDRPGRLVNAGIRSRLGSGGRAGAELLPVALDQRRTIVRAEVVADHRVDRVEQQIATTTASSGPQALFVLFQKQAVWQIGTDQNFVTVQRASEFLCASAHSTLGRCCIKFK</sequence>